<feature type="region of interest" description="Disordered" evidence="12">
    <location>
        <begin position="506"/>
        <end position="526"/>
    </location>
</feature>
<dbReference type="GO" id="GO:0005634">
    <property type="term" value="C:nucleus"/>
    <property type="evidence" value="ECO:0007669"/>
    <property type="project" value="UniProtKB-SubCell"/>
</dbReference>
<feature type="compositionally biased region" description="Low complexity" evidence="12">
    <location>
        <begin position="183"/>
        <end position="194"/>
    </location>
</feature>
<evidence type="ECO:0000256" key="12">
    <source>
        <dbReference type="SAM" id="MobiDB-lite"/>
    </source>
</evidence>
<keyword evidence="15" id="KW-1185">Reference proteome</keyword>
<evidence type="ECO:0000256" key="8">
    <source>
        <dbReference type="ARBA" id="ARBA00023163"/>
    </source>
</evidence>
<dbReference type="SMART" id="SM00353">
    <property type="entry name" value="HLH"/>
    <property type="match status" value="1"/>
</dbReference>
<dbReference type="CDD" id="cd00130">
    <property type="entry name" value="PAS"/>
    <property type="match status" value="1"/>
</dbReference>
<evidence type="ECO:0000256" key="11">
    <source>
        <dbReference type="ARBA" id="ARBA00071452"/>
    </source>
</evidence>
<dbReference type="OrthoDB" id="7788762at2759"/>
<evidence type="ECO:0000256" key="6">
    <source>
        <dbReference type="ARBA" id="ARBA00023015"/>
    </source>
</evidence>
<dbReference type="InterPro" id="IPR036638">
    <property type="entry name" value="HLH_DNA-bd_sf"/>
</dbReference>
<dbReference type="Gene3D" id="3.30.450.20">
    <property type="entry name" value="PAS domain"/>
    <property type="match status" value="1"/>
</dbReference>
<dbReference type="InterPro" id="IPR011598">
    <property type="entry name" value="bHLH_dom"/>
</dbReference>
<dbReference type="InterPro" id="IPR039092">
    <property type="entry name" value="AHRR_bHLH"/>
</dbReference>
<proteinExistence type="predicted"/>
<feature type="region of interest" description="Disordered" evidence="12">
    <location>
        <begin position="181"/>
        <end position="200"/>
    </location>
</feature>
<keyword evidence="6" id="KW-0805">Transcription regulation</keyword>
<dbReference type="Proteomes" id="UP000261680">
    <property type="component" value="Unplaced"/>
</dbReference>
<feature type="domain" description="BHLH" evidence="14">
    <location>
        <begin position="117"/>
        <end position="170"/>
    </location>
</feature>
<evidence type="ECO:0000256" key="10">
    <source>
        <dbReference type="ARBA" id="ARBA00058894"/>
    </source>
</evidence>
<dbReference type="InterPro" id="IPR013767">
    <property type="entry name" value="PAS_fold"/>
</dbReference>
<evidence type="ECO:0000256" key="5">
    <source>
        <dbReference type="ARBA" id="ARBA00022843"/>
    </source>
</evidence>
<feature type="region of interest" description="Disordered" evidence="12">
    <location>
        <begin position="560"/>
        <end position="612"/>
    </location>
</feature>
<dbReference type="Gene3D" id="4.10.280.10">
    <property type="entry name" value="Helix-loop-helix DNA-binding domain"/>
    <property type="match status" value="1"/>
</dbReference>
<dbReference type="InterPro" id="IPR000014">
    <property type="entry name" value="PAS"/>
</dbReference>
<dbReference type="GO" id="GO:0004879">
    <property type="term" value="F:nuclear receptor activity"/>
    <property type="evidence" value="ECO:0007669"/>
    <property type="project" value="TreeGrafter"/>
</dbReference>
<dbReference type="CTD" id="57491"/>
<comment type="function">
    <text evidence="10">Mediates dioxin toxicity and is involved in regulation of cell growth and differentiation. Represses the transcription activity of AHR by competing with this transcription factor for heterodimer formation with the ARNT and subsequently binding to the xenobiotic response element (XRE) sequence present in the promoter regulatory region of variety of genes. Represses CYP1A1 by binding the XRE sequence and recruiting ANKRA2, HDAC4 and/or HDAC5. Autoregulates its expression by associating with its own XRE site.</text>
</comment>
<evidence type="ECO:0000256" key="2">
    <source>
        <dbReference type="ARBA" id="ARBA00004496"/>
    </source>
</evidence>
<sequence>MELSGRFYIRKRKPVGSEVQGHKGEGWEEEEDPPQTPPREGARGPCQRNSPARTLMQQTALWYLSCVYCSWMPIEWLLLSEHRLRIFIYRPEMMIPPGECMYAGRKRRKPIQKQRPATGAEKSNPSKRHRDRLNAELDHLASLLPLPPDIVSKLDKLSVLRLSVSYLRVKSFFQAVQKCPRTPAASAPSPAPSAEDSGLSGRSAVLEGRLLLESLDGFALVVSAEGMIFYASATIVDYLGFHQTDVMHQNIYDYIHVDDRQDFCRQLHWAMDPPQVVFGQPLHSETEDAVLGRLLRAQEGGAGSPTDFSAFLTRCFVCRVRCLLDSTSGFLTMQFQGKLKFLFGQKRKTPSGIVLPPRLSLFCIVVPVLLPSVAEMKMKSAFLRVKHRVDVSASMDAKARVAASQCDPEFRGKPSYFAGRNNGENIPVLRTQADTGRWARVPARAPCLCLRNGPDLISDPEGAPGDRGGEEHGRVPGVSSAARGRREIHAHGCCFEAPGPVKHLSWMTGRHGQDGGSKLKLEPSRSDPFSMHAVSLGSCAPCPGVQGAVNTSGVTAFRNPPSCHPGSNSPSAYASRTSRALRDSDQGQAHPPPSCPFPRGSLDSGLPQPRGQRLTAAGYSIEDTKFRGGPVPSGAPCNPILSLDVPIKMESDSGSEDATDGYSLSPRQAWLGASGMAKRQLVTFPTRMHLKTEPEAKHHLYAPHLEHSLLEAHPSVRAPLRPGRELAPFHPAHCACLERGHGLPEPDPPHHFCAQGHQPPTLGCDCRAPGTAPIVKREPLDSPPWASHSQGGVPGMFPKSAVATLMPPKAPECAFLP</sequence>
<dbReference type="PROSITE" id="PS50888">
    <property type="entry name" value="BHLH"/>
    <property type="match status" value="1"/>
</dbReference>
<name>A0A8M1FT33_URSMA</name>
<dbReference type="GO" id="GO:0034751">
    <property type="term" value="C:aryl hydrocarbon receptor complex"/>
    <property type="evidence" value="ECO:0007669"/>
    <property type="project" value="TreeGrafter"/>
</dbReference>
<feature type="region of interest" description="Disordered" evidence="12">
    <location>
        <begin position="458"/>
        <end position="482"/>
    </location>
</feature>
<dbReference type="Pfam" id="PF00010">
    <property type="entry name" value="HLH"/>
    <property type="match status" value="1"/>
</dbReference>
<dbReference type="PROSITE" id="PS50112">
    <property type="entry name" value="PAS"/>
    <property type="match status" value="1"/>
</dbReference>
<dbReference type="FunFam" id="3.30.450.20:FF:000056">
    <property type="entry name" value="aryl hydrocarbon receptor repressor"/>
    <property type="match status" value="1"/>
</dbReference>
<evidence type="ECO:0000256" key="4">
    <source>
        <dbReference type="ARBA" id="ARBA00022499"/>
    </source>
</evidence>
<evidence type="ECO:0000259" key="13">
    <source>
        <dbReference type="PROSITE" id="PS50112"/>
    </source>
</evidence>
<dbReference type="SMART" id="SM00091">
    <property type="entry name" value="PAS"/>
    <property type="match status" value="1"/>
</dbReference>
<feature type="compositionally biased region" description="Polar residues" evidence="12">
    <location>
        <begin position="565"/>
        <end position="578"/>
    </location>
</feature>
<accession>A0A8M1FT33</accession>
<comment type="subcellular location">
    <subcellularLocation>
        <location evidence="2">Cytoplasm</location>
    </subcellularLocation>
    <subcellularLocation>
        <location evidence="1">Nucleus</location>
    </subcellularLocation>
</comment>
<dbReference type="GO" id="GO:0006805">
    <property type="term" value="P:xenobiotic metabolic process"/>
    <property type="evidence" value="ECO:0007669"/>
    <property type="project" value="InterPro"/>
</dbReference>
<reference evidence="16" key="1">
    <citation type="submission" date="2025-08" db="UniProtKB">
        <authorList>
            <consortium name="RefSeq"/>
        </authorList>
    </citation>
    <scope>IDENTIFICATION</scope>
    <source>
        <tissue evidence="16">Whole blood</tissue>
    </source>
</reference>
<dbReference type="GO" id="GO:0000976">
    <property type="term" value="F:transcription cis-regulatory region binding"/>
    <property type="evidence" value="ECO:0007669"/>
    <property type="project" value="TreeGrafter"/>
</dbReference>
<gene>
    <name evidence="16" type="primary">AHRR</name>
</gene>
<dbReference type="RefSeq" id="XP_040486528.1">
    <property type="nucleotide sequence ID" value="XM_040630594.1"/>
</dbReference>
<feature type="region of interest" description="Disordered" evidence="12">
    <location>
        <begin position="105"/>
        <end position="129"/>
    </location>
</feature>
<evidence type="ECO:0000256" key="1">
    <source>
        <dbReference type="ARBA" id="ARBA00004123"/>
    </source>
</evidence>
<keyword evidence="8" id="KW-0804">Transcription</keyword>
<dbReference type="PANTHER" id="PTHR10649">
    <property type="entry name" value="ARYL HYDROCARBON RECEPTOR"/>
    <property type="match status" value="1"/>
</dbReference>
<dbReference type="SUPFAM" id="SSF55785">
    <property type="entry name" value="PYP-like sensor domain (PAS domain)"/>
    <property type="match status" value="1"/>
</dbReference>
<evidence type="ECO:0000313" key="15">
    <source>
        <dbReference type="Proteomes" id="UP000261680"/>
    </source>
</evidence>
<dbReference type="InterPro" id="IPR035965">
    <property type="entry name" value="PAS-like_dom_sf"/>
</dbReference>
<dbReference type="Pfam" id="PF00989">
    <property type="entry name" value="PAS"/>
    <property type="match status" value="1"/>
</dbReference>
<dbReference type="SUPFAM" id="SSF47459">
    <property type="entry name" value="HLH, helix-loop-helix DNA-binding domain"/>
    <property type="match status" value="1"/>
</dbReference>
<dbReference type="GO" id="GO:0005737">
    <property type="term" value="C:cytoplasm"/>
    <property type="evidence" value="ECO:0007669"/>
    <property type="project" value="UniProtKB-SubCell"/>
</dbReference>
<evidence type="ECO:0000256" key="7">
    <source>
        <dbReference type="ARBA" id="ARBA00023125"/>
    </source>
</evidence>
<dbReference type="InterPro" id="IPR039091">
    <property type="entry name" value="AHR/AHRR"/>
</dbReference>
<dbReference type="KEGG" id="umr:103679270"/>
<evidence type="ECO:0000313" key="16">
    <source>
        <dbReference type="RefSeq" id="XP_040486528.1"/>
    </source>
</evidence>
<evidence type="ECO:0000256" key="3">
    <source>
        <dbReference type="ARBA" id="ARBA00022490"/>
    </source>
</evidence>
<dbReference type="AlphaFoldDB" id="A0A8M1FT33"/>
<keyword evidence="4" id="KW-1017">Isopeptide bond</keyword>
<dbReference type="GeneID" id="103679270"/>
<evidence type="ECO:0000256" key="9">
    <source>
        <dbReference type="ARBA" id="ARBA00023242"/>
    </source>
</evidence>
<feature type="compositionally biased region" description="Basic and acidic residues" evidence="12">
    <location>
        <begin position="511"/>
        <end position="525"/>
    </location>
</feature>
<feature type="region of interest" description="Disordered" evidence="12">
    <location>
        <begin position="14"/>
        <end position="50"/>
    </location>
</feature>
<protein>
    <recommendedName>
        <fullName evidence="11">Aryl hydrocarbon receptor repressor</fullName>
    </recommendedName>
</protein>
<keyword evidence="7" id="KW-0238">DNA-binding</keyword>
<keyword evidence="5" id="KW-0832">Ubl conjugation</keyword>
<dbReference type="FunFam" id="4.10.280.10:FF:000041">
    <property type="entry name" value="aryl hydrocarbon receptor repressor"/>
    <property type="match status" value="1"/>
</dbReference>
<organism evidence="15 16">
    <name type="scientific">Ursus maritimus</name>
    <name type="common">Polar bear</name>
    <name type="synonym">Thalarctos maritimus</name>
    <dbReference type="NCBI Taxonomy" id="29073"/>
    <lineage>
        <taxon>Eukaryota</taxon>
        <taxon>Metazoa</taxon>
        <taxon>Chordata</taxon>
        <taxon>Craniata</taxon>
        <taxon>Vertebrata</taxon>
        <taxon>Euteleostomi</taxon>
        <taxon>Mammalia</taxon>
        <taxon>Eutheria</taxon>
        <taxon>Laurasiatheria</taxon>
        <taxon>Carnivora</taxon>
        <taxon>Caniformia</taxon>
        <taxon>Ursidae</taxon>
        <taxon>Ursus</taxon>
    </lineage>
</organism>
<evidence type="ECO:0000259" key="14">
    <source>
        <dbReference type="PROSITE" id="PS50888"/>
    </source>
</evidence>
<feature type="domain" description="PAS" evidence="13">
    <location>
        <begin position="209"/>
        <end position="274"/>
    </location>
</feature>
<dbReference type="GO" id="GO:0046983">
    <property type="term" value="F:protein dimerization activity"/>
    <property type="evidence" value="ECO:0007669"/>
    <property type="project" value="InterPro"/>
</dbReference>
<dbReference type="CDD" id="cd11435">
    <property type="entry name" value="bHLH-PAS_AhRR"/>
    <property type="match status" value="1"/>
</dbReference>
<keyword evidence="9" id="KW-0539">Nucleus</keyword>
<keyword evidence="16" id="KW-0675">Receptor</keyword>
<dbReference type="PANTHER" id="PTHR10649:SF3">
    <property type="entry name" value="ARYL HYDROCARBON RECEPTOR REPRESSOR"/>
    <property type="match status" value="1"/>
</dbReference>
<keyword evidence="3" id="KW-0963">Cytoplasm</keyword>